<dbReference type="AlphaFoldDB" id="A0A5M9K7F8"/>
<reference evidence="1 2" key="1">
    <citation type="submission" date="2019-06" db="EMBL/GenBank/DDBJ databases">
        <title>Genome Sequence of the Brown Rot Fungal Pathogen Monilinia fructicola.</title>
        <authorList>
            <person name="De Miccolis Angelini R.M."/>
            <person name="Landi L."/>
            <person name="Abate D."/>
            <person name="Pollastro S."/>
            <person name="Romanazzi G."/>
            <person name="Faretra F."/>
        </authorList>
    </citation>
    <scope>NUCLEOTIDE SEQUENCE [LARGE SCALE GENOMIC DNA]</scope>
    <source>
        <strain evidence="1 2">Mfrc123</strain>
    </source>
</reference>
<keyword evidence="2" id="KW-1185">Reference proteome</keyword>
<proteinExistence type="predicted"/>
<protein>
    <submittedName>
        <fullName evidence="1">Uncharacterized protein</fullName>
    </submittedName>
</protein>
<sequence>MHLMHGSSTQQNIPIGPDRYLLPASVIFVYEWLLPSGEQQTPLSTRTSQQSLTSYFLYLQPRLLNIQTTIL</sequence>
<accession>A0A5M9K7F8</accession>
<dbReference type="Proteomes" id="UP000322873">
    <property type="component" value="Unassembled WGS sequence"/>
</dbReference>
<name>A0A5M9K7F8_MONFR</name>
<organism evidence="1 2">
    <name type="scientific">Monilinia fructicola</name>
    <name type="common">Brown rot fungus</name>
    <name type="synonym">Ciboria fructicola</name>
    <dbReference type="NCBI Taxonomy" id="38448"/>
    <lineage>
        <taxon>Eukaryota</taxon>
        <taxon>Fungi</taxon>
        <taxon>Dikarya</taxon>
        <taxon>Ascomycota</taxon>
        <taxon>Pezizomycotina</taxon>
        <taxon>Leotiomycetes</taxon>
        <taxon>Helotiales</taxon>
        <taxon>Sclerotiniaceae</taxon>
        <taxon>Monilinia</taxon>
    </lineage>
</organism>
<gene>
    <name evidence="1" type="ORF">EYC84_006557</name>
</gene>
<dbReference type="EMBL" id="VICG01000001">
    <property type="protein sequence ID" value="KAA8576433.1"/>
    <property type="molecule type" value="Genomic_DNA"/>
</dbReference>
<evidence type="ECO:0000313" key="1">
    <source>
        <dbReference type="EMBL" id="KAA8576433.1"/>
    </source>
</evidence>
<evidence type="ECO:0000313" key="2">
    <source>
        <dbReference type="Proteomes" id="UP000322873"/>
    </source>
</evidence>
<comment type="caution">
    <text evidence="1">The sequence shown here is derived from an EMBL/GenBank/DDBJ whole genome shotgun (WGS) entry which is preliminary data.</text>
</comment>